<dbReference type="EMBL" id="RAZS01000002">
    <property type="protein sequence ID" value="RKN22501.1"/>
    <property type="molecule type" value="Genomic_DNA"/>
</dbReference>
<dbReference type="EMBL" id="RAZT01000009">
    <property type="protein sequence ID" value="RKN30521.1"/>
    <property type="molecule type" value="Genomic_DNA"/>
</dbReference>
<name>A0A3A9XZB8_9ACTN</name>
<sequence>MADAYPAVVAFHPRCPGFGHRIGELRGKQARLEGYEMTVNPDDPLRAAPEADALEQRQTVVDDSAQDVTPTTPPLEVSEADVAEQGAPPAGEQDSLTALPEDANPADALEQRESIIPADEDHRD</sequence>
<evidence type="ECO:0000313" key="5">
    <source>
        <dbReference type="Proteomes" id="UP000275865"/>
    </source>
</evidence>
<organism evidence="3 5">
    <name type="scientific">Micromonospora musae</name>
    <dbReference type="NCBI Taxonomy" id="1894970"/>
    <lineage>
        <taxon>Bacteria</taxon>
        <taxon>Bacillati</taxon>
        <taxon>Actinomycetota</taxon>
        <taxon>Actinomycetes</taxon>
        <taxon>Micromonosporales</taxon>
        <taxon>Micromonosporaceae</taxon>
        <taxon>Micromonospora</taxon>
    </lineage>
</organism>
<dbReference type="OrthoDB" id="3385629at2"/>
<feature type="region of interest" description="Disordered" evidence="1">
    <location>
        <begin position="57"/>
        <end position="124"/>
    </location>
</feature>
<evidence type="ECO:0000313" key="3">
    <source>
        <dbReference type="EMBL" id="RKN30521.1"/>
    </source>
</evidence>
<dbReference type="Proteomes" id="UP000275865">
    <property type="component" value="Unassembled WGS sequence"/>
</dbReference>
<protein>
    <submittedName>
        <fullName evidence="3">Uncharacterized protein</fullName>
    </submittedName>
</protein>
<feature type="compositionally biased region" description="Basic and acidic residues" evidence="1">
    <location>
        <begin position="109"/>
        <end position="124"/>
    </location>
</feature>
<comment type="caution">
    <text evidence="3">The sequence shown here is derived from an EMBL/GenBank/DDBJ whole genome shotgun (WGS) entry which is preliminary data.</text>
</comment>
<evidence type="ECO:0000313" key="4">
    <source>
        <dbReference type="Proteomes" id="UP000271548"/>
    </source>
</evidence>
<feature type="compositionally biased region" description="Polar residues" evidence="1">
    <location>
        <begin position="57"/>
        <end position="70"/>
    </location>
</feature>
<dbReference type="AlphaFoldDB" id="A0A3A9XZB8"/>
<evidence type="ECO:0000256" key="1">
    <source>
        <dbReference type="SAM" id="MobiDB-lite"/>
    </source>
</evidence>
<accession>A0A3A9XZB8</accession>
<proteinExistence type="predicted"/>
<dbReference type="Proteomes" id="UP000271548">
    <property type="component" value="Unassembled WGS sequence"/>
</dbReference>
<gene>
    <name evidence="3" type="ORF">D7044_19075</name>
    <name evidence="2" type="ORF">D7147_07560</name>
</gene>
<reference evidence="4 5" key="1">
    <citation type="submission" date="2018-09" db="EMBL/GenBank/DDBJ databases">
        <title>Micromonospora sp. nov. MS1-9, isolated from a root of Musa sp.</title>
        <authorList>
            <person name="Kuncharoen N."/>
            <person name="Kudo T."/>
            <person name="Ohkuma M."/>
            <person name="Yuki M."/>
            <person name="Tanasupawat S."/>
        </authorList>
    </citation>
    <scope>NUCLEOTIDE SEQUENCE [LARGE SCALE GENOMIC DNA]</scope>
    <source>
        <strain evidence="3 5">MS1-9</strain>
        <strain evidence="2 4">NGC1-4</strain>
    </source>
</reference>
<dbReference type="RefSeq" id="WP_120674958.1">
    <property type="nucleotide sequence ID" value="NZ_RAZS01000002.1"/>
</dbReference>
<evidence type="ECO:0000313" key="2">
    <source>
        <dbReference type="EMBL" id="RKN22501.1"/>
    </source>
</evidence>
<keyword evidence="4" id="KW-1185">Reference proteome</keyword>